<evidence type="ECO:0008006" key="3">
    <source>
        <dbReference type="Google" id="ProtNLM"/>
    </source>
</evidence>
<name>A0ABQ1Q481_9GAMM</name>
<dbReference type="Proteomes" id="UP000638188">
    <property type="component" value="Unassembled WGS sequence"/>
</dbReference>
<proteinExistence type="predicted"/>
<dbReference type="InterPro" id="IPR036737">
    <property type="entry name" value="OmpA-like_sf"/>
</dbReference>
<dbReference type="PANTHER" id="PTHR30441:SF8">
    <property type="entry name" value="DUF748 DOMAIN-CONTAINING PROTEIN"/>
    <property type="match status" value="1"/>
</dbReference>
<dbReference type="InterPro" id="IPR052894">
    <property type="entry name" value="AsmA-related"/>
</dbReference>
<dbReference type="Pfam" id="PF05359">
    <property type="entry name" value="DUF748"/>
    <property type="match status" value="1"/>
</dbReference>
<accession>A0ABQ1Q481</accession>
<protein>
    <recommendedName>
        <fullName evidence="3">DUF748 domain-containing protein</fullName>
    </recommendedName>
</protein>
<dbReference type="Gene3D" id="3.30.1330.60">
    <property type="entry name" value="OmpA-like domain"/>
    <property type="match status" value="1"/>
</dbReference>
<sequence length="947" mass="103882">MSKRNKSLTVGLLSAVFIYCLLGFLVLPGIALHVVNSQLEQRVSVPTRLDSLEFNPFSLELSLGELEIGQPGNPVLSFQRLYANLEITSLWRGALELESLTIERAWVAATLQESGELNLSRLLNRPEGAQQLADEEAATPFPVRIAHLKLVESRLYFQDLQPTNAVQARLERINMEIRQFSTLPGERSELLVSAEGPSNSQLQVQGSMGMLPLSSAGTLSIDGLPLSPFWPYVRDQIDLALQDGVLSTRFDYQMDLAQDLSVNLDKASATLSAFDITSPQGDSLARLSHLHIDDASLDLAARSIRVGTVRSRQLEAWISRAENGKVNWQAILPAAQDNSQPEQQAAWQIRLPDVQLREYRVNLTDRQPDSPLDLTLSSLELDLTGFDSATSAPFGLSVKTQINEEGFLSAKGQASLEPISLDLQVAAQNLALAQAQTYLDPFVRIDIRDGKLNTTAHVQLEALDPLALHVDAKADITDLHIVDSLENRDLVRWESLSLDGIVYRDNSLSVEQAQLLKPYARIIINQDLSTNIGNLVIEQPVDDNQTDQAPMAIRIGAVGIEKGSLNFADFSLQPNVALTVEELTGRIGTLDNQNTDPAELNLSGQVDRYAPVQVQGTLTPFDPLNSLDVQASFKDIELTTLSPYARKFAGYRIRKGRLDLDLHYQINAGNLEADNQVLLRDLQLGERVDSPNAVDLPIRLAVALLKDGKGNINITLPVQGDLSNPDFDIMPVIWQSLGNLLSRAATAPFRFIANLFGGDDADLSHVLFAPGAAALDAQARKQLDTLASALNDRPALRLEVEGMSSPAEDGLLVAQQRLDRELNRRWKKAVDQGQAEPSATQSGVPQEAIAGLLGGIYQERTKKEVPAEWSELDAQARNERMRNAILETWQGSEALLRRLAQERNESIKAYLVDNAGLSAQRVQLLDVGVEAVADNGEVPTTLHLSAE</sequence>
<dbReference type="RefSeq" id="WP_188434489.1">
    <property type="nucleotide sequence ID" value="NZ_BMFF01000009.1"/>
</dbReference>
<dbReference type="EMBL" id="BMFF01000009">
    <property type="protein sequence ID" value="GGD11721.1"/>
    <property type="molecule type" value="Genomic_DNA"/>
</dbReference>
<reference evidence="2" key="1">
    <citation type="journal article" date="2019" name="Int. J. Syst. Evol. Microbiol.">
        <title>The Global Catalogue of Microorganisms (GCM) 10K type strain sequencing project: providing services to taxonomists for standard genome sequencing and annotation.</title>
        <authorList>
            <consortium name="The Broad Institute Genomics Platform"/>
            <consortium name="The Broad Institute Genome Sequencing Center for Infectious Disease"/>
            <person name="Wu L."/>
            <person name="Ma J."/>
        </authorList>
    </citation>
    <scope>NUCLEOTIDE SEQUENCE [LARGE SCALE GENOMIC DNA]</scope>
    <source>
        <strain evidence="2">CGMCC 1.12482</strain>
    </source>
</reference>
<dbReference type="PANTHER" id="PTHR30441">
    <property type="entry name" value="DUF748 DOMAIN-CONTAINING PROTEIN"/>
    <property type="match status" value="1"/>
</dbReference>
<gene>
    <name evidence="1" type="ORF">GCM10007418_33380</name>
</gene>
<keyword evidence="2" id="KW-1185">Reference proteome</keyword>
<comment type="caution">
    <text evidence="1">The sequence shown here is derived from an EMBL/GenBank/DDBJ whole genome shotgun (WGS) entry which is preliminary data.</text>
</comment>
<evidence type="ECO:0000313" key="1">
    <source>
        <dbReference type="EMBL" id="GGD11721.1"/>
    </source>
</evidence>
<organism evidence="1 2">
    <name type="scientific">Halopseudomonas salina</name>
    <dbReference type="NCBI Taxonomy" id="1323744"/>
    <lineage>
        <taxon>Bacteria</taxon>
        <taxon>Pseudomonadati</taxon>
        <taxon>Pseudomonadota</taxon>
        <taxon>Gammaproteobacteria</taxon>
        <taxon>Pseudomonadales</taxon>
        <taxon>Pseudomonadaceae</taxon>
        <taxon>Halopseudomonas</taxon>
    </lineage>
</organism>
<dbReference type="InterPro" id="IPR008023">
    <property type="entry name" value="DUF748"/>
</dbReference>
<evidence type="ECO:0000313" key="2">
    <source>
        <dbReference type="Proteomes" id="UP000638188"/>
    </source>
</evidence>